<protein>
    <submittedName>
        <fullName evidence="2">M-phase phosphoprotein 6-like</fullName>
    </submittedName>
</protein>
<accession>A0ABM0M268</accession>
<evidence type="ECO:0000313" key="2">
    <source>
        <dbReference type="RefSeq" id="XP_006814109.1"/>
    </source>
</evidence>
<dbReference type="Pfam" id="PF10175">
    <property type="entry name" value="MPP6"/>
    <property type="match status" value="1"/>
</dbReference>
<reference evidence="2" key="1">
    <citation type="submission" date="2025-08" db="UniProtKB">
        <authorList>
            <consortium name="RefSeq"/>
        </authorList>
    </citation>
    <scope>IDENTIFICATION</scope>
    <source>
        <tissue evidence="2">Testes</tissue>
    </source>
</reference>
<keyword evidence="1" id="KW-1185">Reference proteome</keyword>
<organism evidence="1 2">
    <name type="scientific">Saccoglossus kowalevskii</name>
    <name type="common">Acorn worm</name>
    <dbReference type="NCBI Taxonomy" id="10224"/>
    <lineage>
        <taxon>Eukaryota</taxon>
        <taxon>Metazoa</taxon>
        <taxon>Hemichordata</taxon>
        <taxon>Enteropneusta</taxon>
        <taxon>Harrimaniidae</taxon>
        <taxon>Saccoglossus</taxon>
    </lineage>
</organism>
<evidence type="ECO:0000313" key="1">
    <source>
        <dbReference type="Proteomes" id="UP000694865"/>
    </source>
</evidence>
<proteinExistence type="predicted"/>
<dbReference type="PANTHER" id="PTHR13582:SF0">
    <property type="entry name" value="M-PHASE PHOSPHOPROTEIN 6"/>
    <property type="match status" value="1"/>
</dbReference>
<name>A0ABM0M268_SACKO</name>
<dbReference type="Proteomes" id="UP000694865">
    <property type="component" value="Unplaced"/>
</dbReference>
<dbReference type="GeneID" id="102808083"/>
<dbReference type="PANTHER" id="PTHR13582">
    <property type="entry name" value="M-PHASE PHOSPHOPROTEIN 6"/>
    <property type="match status" value="1"/>
</dbReference>
<sequence length="168" mass="19481">MAAGMGEGVHSERESGRAHLSKHLMQMKFMQRRQDNENKVEFEESQQRRIDETHWVIDVPELTAKQNRYSLEPSHIACECLKFGRMSFKGFNPAIEKIMKTYDTEQELELAEEREKEIAVSDDEMAKRYDSLIGTVGKKFVKKRHRSSADNEVEAKKSKLGFLKPSDD</sequence>
<dbReference type="InterPro" id="IPR019324">
    <property type="entry name" value="MPP6"/>
</dbReference>
<dbReference type="RefSeq" id="XP_006814109.1">
    <property type="nucleotide sequence ID" value="XM_006814046.1"/>
</dbReference>
<gene>
    <name evidence="2" type="primary">LOC102808083</name>
</gene>